<dbReference type="AlphaFoldDB" id="A0AAQ3MP37"/>
<name>A0AAQ3MP37_VIGMU</name>
<reference evidence="1 2" key="1">
    <citation type="journal article" date="2023" name="Life. Sci Alliance">
        <title>Evolutionary insights into 3D genome organization and epigenetic landscape of Vigna mungo.</title>
        <authorList>
            <person name="Junaid A."/>
            <person name="Singh B."/>
            <person name="Bhatia S."/>
        </authorList>
    </citation>
    <scope>NUCLEOTIDE SEQUENCE [LARGE SCALE GENOMIC DNA]</scope>
    <source>
        <strain evidence="1">Urdbean</strain>
    </source>
</reference>
<evidence type="ECO:0000313" key="1">
    <source>
        <dbReference type="EMBL" id="WVY94445.1"/>
    </source>
</evidence>
<organism evidence="1 2">
    <name type="scientific">Vigna mungo</name>
    <name type="common">Black gram</name>
    <name type="synonym">Phaseolus mungo</name>
    <dbReference type="NCBI Taxonomy" id="3915"/>
    <lineage>
        <taxon>Eukaryota</taxon>
        <taxon>Viridiplantae</taxon>
        <taxon>Streptophyta</taxon>
        <taxon>Embryophyta</taxon>
        <taxon>Tracheophyta</taxon>
        <taxon>Spermatophyta</taxon>
        <taxon>Magnoliopsida</taxon>
        <taxon>eudicotyledons</taxon>
        <taxon>Gunneridae</taxon>
        <taxon>Pentapetalae</taxon>
        <taxon>rosids</taxon>
        <taxon>fabids</taxon>
        <taxon>Fabales</taxon>
        <taxon>Fabaceae</taxon>
        <taxon>Papilionoideae</taxon>
        <taxon>50 kb inversion clade</taxon>
        <taxon>NPAAA clade</taxon>
        <taxon>indigoferoid/millettioid clade</taxon>
        <taxon>Phaseoleae</taxon>
        <taxon>Vigna</taxon>
    </lineage>
</organism>
<proteinExistence type="predicted"/>
<dbReference type="EMBL" id="CP144691">
    <property type="protein sequence ID" value="WVY94445.1"/>
    <property type="molecule type" value="Genomic_DNA"/>
</dbReference>
<gene>
    <name evidence="1" type="ORF">V8G54_033533</name>
</gene>
<protein>
    <submittedName>
        <fullName evidence="1">Uncharacterized protein</fullName>
    </submittedName>
</protein>
<accession>A0AAQ3MP37</accession>
<keyword evidence="2" id="KW-1185">Reference proteome</keyword>
<dbReference type="Proteomes" id="UP001374535">
    <property type="component" value="Chromosome 10"/>
</dbReference>
<evidence type="ECO:0000313" key="2">
    <source>
        <dbReference type="Proteomes" id="UP001374535"/>
    </source>
</evidence>
<sequence length="299" mass="33779">MVQPAILKKEAMHPRLNLEEADLPHVESFLVYLEEFMIHMPPQMTKKGADPHLQKALRACRSFDEGITIKIVWSLVKTETPVVAMIDDDSRQGRCRQPSDGCSGKALGFVKQPTFLCGVRPLRFRGMGSLPLVGQARSVARRAVDVERARFLLNSMVLSIFHSLGELEDSLGEFLLEGCRQHKKLSETFGSLGEWSQVVGCFKVQKVILAIYGRFRVGKVPKRNLRPVTSCFVMFYDGNGFVFDASDTALYDYDVLMHQMIMKLLYGMCETNGLIVRVVDNSIVVVGSDKLFEWWELPL</sequence>